<dbReference type="InterPro" id="IPR051601">
    <property type="entry name" value="Serine_prot/Carboxylest_S33"/>
</dbReference>
<dbReference type="GO" id="GO:0016787">
    <property type="term" value="F:hydrolase activity"/>
    <property type="evidence" value="ECO:0007669"/>
    <property type="project" value="UniProtKB-KW"/>
</dbReference>
<dbReference type="AlphaFoldDB" id="A0A0D9YHS5"/>
<sequence>MVKLNGFCKRWQVFLHRFHRASRAAAARCFLHARACITVPVAAVAAAARQPNNPCMWVVDHMINLGFSKSLSEWIGSNLKKDNEHVTWAFDLQAAIDMFNSYRERSYWTLLENPPKGLDIAIVQAELSDRWLSDDVQRLKALSRRESKPDAGKVSLHVLPNSGHWVHVDNPKGLLEIMTPNFLSAAKI</sequence>
<dbReference type="Proteomes" id="UP000026961">
    <property type="component" value="Chromosome 1"/>
</dbReference>
<reference evidence="3" key="1">
    <citation type="submission" date="2013-08" db="EMBL/GenBank/DDBJ databases">
        <title>Oryza genome evolution.</title>
        <authorList>
            <person name="Wing R.A."/>
            <person name="Panaud O."/>
            <person name="Oliveira A.C."/>
        </authorList>
    </citation>
    <scope>NUCLEOTIDE SEQUENCE</scope>
</reference>
<dbReference type="Gramene" id="OGLUM01G42330.4">
    <property type="protein sequence ID" value="OGLUM01G42330.4"/>
    <property type="gene ID" value="OGLUM01G42330"/>
</dbReference>
<protein>
    <recommendedName>
        <fullName evidence="5">AB hydrolase-1 domain-containing protein</fullName>
    </recommendedName>
</protein>
<evidence type="ECO:0000313" key="4">
    <source>
        <dbReference type="Proteomes" id="UP000026961"/>
    </source>
</evidence>
<proteinExistence type="inferred from homology"/>
<evidence type="ECO:0000256" key="1">
    <source>
        <dbReference type="ARBA" id="ARBA00010088"/>
    </source>
</evidence>
<organism evidence="3">
    <name type="scientific">Oryza glumipatula</name>
    <dbReference type="NCBI Taxonomy" id="40148"/>
    <lineage>
        <taxon>Eukaryota</taxon>
        <taxon>Viridiplantae</taxon>
        <taxon>Streptophyta</taxon>
        <taxon>Embryophyta</taxon>
        <taxon>Tracheophyta</taxon>
        <taxon>Spermatophyta</taxon>
        <taxon>Magnoliopsida</taxon>
        <taxon>Liliopsida</taxon>
        <taxon>Poales</taxon>
        <taxon>Poaceae</taxon>
        <taxon>BOP clade</taxon>
        <taxon>Oryzoideae</taxon>
        <taxon>Oryzeae</taxon>
        <taxon>Oryzinae</taxon>
        <taxon>Oryza</taxon>
    </lineage>
</organism>
<dbReference type="EnsemblPlants" id="OGLUM01G42330.4">
    <property type="protein sequence ID" value="OGLUM01G42330.4"/>
    <property type="gene ID" value="OGLUM01G42330"/>
</dbReference>
<accession>A0A0D9YHS5</accession>
<keyword evidence="2" id="KW-0378">Hydrolase</keyword>
<evidence type="ECO:0000256" key="2">
    <source>
        <dbReference type="ARBA" id="ARBA00022801"/>
    </source>
</evidence>
<dbReference type="PANTHER" id="PTHR43248:SF3">
    <property type="entry name" value="AB HYDROLASE-1 DOMAIN-CONTAINING PROTEIN"/>
    <property type="match status" value="1"/>
</dbReference>
<comment type="similarity">
    <text evidence="1">Belongs to the peptidase S33 family.</text>
</comment>
<name>A0A0D9YHS5_9ORYZ</name>
<dbReference type="InterPro" id="IPR029058">
    <property type="entry name" value="AB_hydrolase_fold"/>
</dbReference>
<reference evidence="3" key="2">
    <citation type="submission" date="2015-04" db="UniProtKB">
        <authorList>
            <consortium name="EnsemblPlants"/>
        </authorList>
    </citation>
    <scope>IDENTIFICATION</scope>
</reference>
<dbReference type="SUPFAM" id="SSF53474">
    <property type="entry name" value="alpha/beta-Hydrolases"/>
    <property type="match status" value="1"/>
</dbReference>
<dbReference type="HOGENOM" id="CLU_1654874_0_0_1"/>
<dbReference type="Gene3D" id="3.40.50.1820">
    <property type="entry name" value="alpha/beta hydrolase"/>
    <property type="match status" value="1"/>
</dbReference>
<evidence type="ECO:0008006" key="5">
    <source>
        <dbReference type="Google" id="ProtNLM"/>
    </source>
</evidence>
<keyword evidence="4" id="KW-1185">Reference proteome</keyword>
<reference evidence="3" key="3">
    <citation type="submission" date="2018-05" db="EMBL/GenBank/DDBJ databases">
        <title>OgluRS3 (Oryza glumaepatula Reference Sequence Version 3).</title>
        <authorList>
            <person name="Zhang J."/>
            <person name="Kudrna D."/>
            <person name="Lee S."/>
            <person name="Talag J."/>
            <person name="Welchert J."/>
            <person name="Wing R.A."/>
        </authorList>
    </citation>
    <scope>NUCLEOTIDE SEQUENCE [LARGE SCALE GENOMIC DNA]</scope>
</reference>
<dbReference type="PANTHER" id="PTHR43248">
    <property type="entry name" value="2-SUCCINYL-6-HYDROXY-2,4-CYCLOHEXADIENE-1-CARBOXYLATE SYNTHASE"/>
    <property type="match status" value="1"/>
</dbReference>
<evidence type="ECO:0000313" key="3">
    <source>
        <dbReference type="EnsemblPlants" id="OGLUM01G42330.4"/>
    </source>
</evidence>